<dbReference type="SUPFAM" id="SSF52440">
    <property type="entry name" value="PreATP-grasp domain"/>
    <property type="match status" value="1"/>
</dbReference>
<dbReference type="InterPro" id="IPR011054">
    <property type="entry name" value="Rudment_hybrid_motif"/>
</dbReference>
<dbReference type="PROSITE" id="PS50975">
    <property type="entry name" value="ATP_GRASP"/>
    <property type="match status" value="1"/>
</dbReference>
<dbReference type="Pfam" id="PF02222">
    <property type="entry name" value="ATP-grasp"/>
    <property type="match status" value="1"/>
</dbReference>
<accession>A0ABX1G715</accession>
<dbReference type="InterPro" id="IPR013815">
    <property type="entry name" value="ATP_grasp_subdomain_1"/>
</dbReference>
<dbReference type="NCBIfam" id="NF004679">
    <property type="entry name" value="PRK06019.1-5"/>
    <property type="match status" value="1"/>
</dbReference>
<keyword evidence="4 5" id="KW-0436">Ligase</keyword>
<comment type="function">
    <text evidence="5">Catalyzes the ATP-dependent conversion of 5-aminoimidazole ribonucleotide (AIR) and HCO(3)- to N5-carboxyaminoimidazole ribonucleotide (N5-CAIR).</text>
</comment>
<dbReference type="SUPFAM" id="SSF51246">
    <property type="entry name" value="Rudiment single hybrid motif"/>
    <property type="match status" value="1"/>
</dbReference>
<comment type="similarity">
    <text evidence="4 5">Belongs to the PurK/PurT family.</text>
</comment>
<protein>
    <recommendedName>
        <fullName evidence="4 5">N5-carboxyaminoimidazole ribonucleotide synthase</fullName>
        <shortName evidence="4 5">N5-CAIR synthase</shortName>
        <ecNumber evidence="4 5">6.3.4.18</ecNumber>
    </recommendedName>
    <alternativeName>
        <fullName evidence="4 5">5-(carboxyamino)imidazole ribonucleotide synthetase</fullName>
    </alternativeName>
</protein>
<feature type="binding site" evidence="4">
    <location>
        <position position="186"/>
    </location>
    <ligand>
        <name>ATP</name>
        <dbReference type="ChEBI" id="CHEBI:30616"/>
    </ligand>
</feature>
<dbReference type="PANTHER" id="PTHR11609:SF5">
    <property type="entry name" value="PHOSPHORIBOSYLAMINOIMIDAZOLE CARBOXYLASE"/>
    <property type="match status" value="1"/>
</dbReference>
<dbReference type="Proteomes" id="UP000746595">
    <property type="component" value="Unassembled WGS sequence"/>
</dbReference>
<dbReference type="Pfam" id="PF17769">
    <property type="entry name" value="PurK_C"/>
    <property type="match status" value="1"/>
</dbReference>
<dbReference type="InterPro" id="IPR005875">
    <property type="entry name" value="PurK"/>
</dbReference>
<evidence type="ECO:0000256" key="5">
    <source>
        <dbReference type="RuleBase" id="RU361200"/>
    </source>
</evidence>
<dbReference type="InterPro" id="IPR003135">
    <property type="entry name" value="ATP-grasp_carboxylate-amine"/>
</dbReference>
<reference evidence="7 8" key="1">
    <citation type="submission" date="2020-04" db="EMBL/GenBank/DDBJ databases">
        <title>Paeniglutamicibacter sp. ANT13_2, a novel actinomycete isolated from sediment in Antarctica.</title>
        <authorList>
            <person name="Sakdapetsiri C."/>
            <person name="Pinyakong O."/>
        </authorList>
    </citation>
    <scope>NUCLEOTIDE SEQUENCE [LARGE SCALE GENOMIC DNA]</scope>
    <source>
        <strain evidence="7 8">ANT13_2</strain>
    </source>
</reference>
<dbReference type="Gene3D" id="3.40.50.20">
    <property type="match status" value="1"/>
</dbReference>
<feature type="domain" description="ATP-grasp" evidence="6">
    <location>
        <begin position="107"/>
        <end position="296"/>
    </location>
</feature>
<sequence>MTFPVIGVVGGGQLARMMAPEALNLGFELRILAEGPDVSAARSVATAPVGDYTDLMALREFARGLDVLTFDHEHVPNAHLQTLISEGVNVQPRPAALIHAQDKLVMRRAIAELGLPNPAWAEVHNVAELLAFGEEIGWPIVLKTPRGGYDGKGVRMIDSPDDARAAADWFVNGSLLAEDKVNFTRELSALVARTPSGEAKGWDVVHTIQVDGVCDEVIAPAKDLSEDVAAAARSAALQIAEAFGVTGVMAAELFETPGHGAGFVINELAMRPHNTGHWTMNGSITSQFEQHLRAVLDLPLGATDALAETTVMKNYLGGANQNLFSAFAAALAAEPRVKVHAYGKSVRPGRKIGHVNVVSEPGESVDSLRARANTVASIIRDGAPATAISEGLTS</sequence>
<evidence type="ECO:0000259" key="6">
    <source>
        <dbReference type="PROSITE" id="PS50975"/>
    </source>
</evidence>
<evidence type="ECO:0000256" key="2">
    <source>
        <dbReference type="ARBA" id="ARBA00022755"/>
    </source>
</evidence>
<feature type="binding site" evidence="4">
    <location>
        <begin position="266"/>
        <end position="267"/>
    </location>
    <ligand>
        <name>ATP</name>
        <dbReference type="ChEBI" id="CHEBI:30616"/>
    </ligand>
</feature>
<comment type="caution">
    <text evidence="4">Lacks conserved residue(s) required for the propagation of feature annotation.</text>
</comment>
<dbReference type="InterPro" id="IPR011761">
    <property type="entry name" value="ATP-grasp"/>
</dbReference>
<comment type="catalytic activity">
    <reaction evidence="4 5">
        <text>5-amino-1-(5-phospho-beta-D-ribosyl)imidazole + hydrogencarbonate + ATP = 5-carboxyamino-1-(5-phospho-D-ribosyl)imidazole + ADP + phosphate + 2 H(+)</text>
        <dbReference type="Rhea" id="RHEA:19317"/>
        <dbReference type="ChEBI" id="CHEBI:15378"/>
        <dbReference type="ChEBI" id="CHEBI:17544"/>
        <dbReference type="ChEBI" id="CHEBI:30616"/>
        <dbReference type="ChEBI" id="CHEBI:43474"/>
        <dbReference type="ChEBI" id="CHEBI:58730"/>
        <dbReference type="ChEBI" id="CHEBI:137981"/>
        <dbReference type="ChEBI" id="CHEBI:456216"/>
        <dbReference type="EC" id="6.3.4.18"/>
    </reaction>
</comment>
<keyword evidence="8" id="KW-1185">Reference proteome</keyword>
<dbReference type="NCBIfam" id="NF004680">
    <property type="entry name" value="PRK06019.1-6"/>
    <property type="match status" value="1"/>
</dbReference>
<dbReference type="Pfam" id="PF22660">
    <property type="entry name" value="RS_preATP-grasp-like"/>
    <property type="match status" value="1"/>
</dbReference>
<feature type="binding site" evidence="4">
    <location>
        <begin position="178"/>
        <end position="181"/>
    </location>
    <ligand>
        <name>ATP</name>
        <dbReference type="ChEBI" id="CHEBI:30616"/>
    </ligand>
</feature>
<dbReference type="PANTHER" id="PTHR11609">
    <property type="entry name" value="PURINE BIOSYNTHESIS PROTEIN 6/7, PUR6/7"/>
    <property type="match status" value="1"/>
</dbReference>
<proteinExistence type="inferred from homology"/>
<gene>
    <name evidence="4 5" type="primary">purK</name>
    <name evidence="7" type="ORF">HED64_12050</name>
</gene>
<comment type="subunit">
    <text evidence="4 5">Homodimer.</text>
</comment>
<feature type="binding site" evidence="4">
    <location>
        <position position="143"/>
    </location>
    <ligand>
        <name>ATP</name>
        <dbReference type="ChEBI" id="CHEBI:30616"/>
    </ligand>
</feature>
<comment type="pathway">
    <text evidence="4 5">Purine metabolism; IMP biosynthesis via de novo pathway; 5-amino-1-(5-phospho-D-ribosyl)imidazole-4-carboxylate from 5-amino-1-(5-phospho-D-ribosyl)imidazole (N5-CAIR route): step 1/2.</text>
</comment>
<dbReference type="Gene3D" id="3.30.470.20">
    <property type="entry name" value="ATP-grasp fold, B domain"/>
    <property type="match status" value="1"/>
</dbReference>
<dbReference type="InterPro" id="IPR040686">
    <property type="entry name" value="PurK_C"/>
</dbReference>
<comment type="function">
    <text evidence="4">Catalyzes the ATP-dependent conversion of 5-aminoimidazole ribonucleotide (AIR) and HCO(3)(-) to N5-carboxyaminoimidazole ribonucleotide (N5-CAIR).</text>
</comment>
<dbReference type="EMBL" id="JAAWVT010000005">
    <property type="protein sequence ID" value="NKG21435.1"/>
    <property type="molecule type" value="Genomic_DNA"/>
</dbReference>
<dbReference type="Gene3D" id="3.30.1490.20">
    <property type="entry name" value="ATP-grasp fold, A domain"/>
    <property type="match status" value="1"/>
</dbReference>
<evidence type="ECO:0000313" key="7">
    <source>
        <dbReference type="EMBL" id="NKG21435.1"/>
    </source>
</evidence>
<keyword evidence="1 4" id="KW-0547">Nucleotide-binding</keyword>
<evidence type="ECO:0000256" key="1">
    <source>
        <dbReference type="ARBA" id="ARBA00022741"/>
    </source>
</evidence>
<dbReference type="InterPro" id="IPR054350">
    <property type="entry name" value="PurT/PurK_preATP-grasp"/>
</dbReference>
<keyword evidence="3 4" id="KW-0067">ATP-binding</keyword>
<evidence type="ECO:0000256" key="4">
    <source>
        <dbReference type="HAMAP-Rule" id="MF_01928"/>
    </source>
</evidence>
<evidence type="ECO:0000256" key="3">
    <source>
        <dbReference type="ARBA" id="ARBA00022840"/>
    </source>
</evidence>
<comment type="caution">
    <text evidence="7">The sequence shown here is derived from an EMBL/GenBank/DDBJ whole genome shotgun (WGS) entry which is preliminary data.</text>
</comment>
<evidence type="ECO:0000313" key="8">
    <source>
        <dbReference type="Proteomes" id="UP000746595"/>
    </source>
</evidence>
<name>A0ABX1G715_9MICC</name>
<dbReference type="InterPro" id="IPR016185">
    <property type="entry name" value="PreATP-grasp_dom_sf"/>
</dbReference>
<feature type="binding site" evidence="4">
    <location>
        <position position="103"/>
    </location>
    <ligand>
        <name>ATP</name>
        <dbReference type="ChEBI" id="CHEBI:30616"/>
    </ligand>
</feature>
<dbReference type="NCBIfam" id="TIGR01161">
    <property type="entry name" value="purK"/>
    <property type="match status" value="1"/>
</dbReference>
<keyword evidence="2 4" id="KW-0658">Purine biosynthesis</keyword>
<dbReference type="EC" id="6.3.4.18" evidence="4 5"/>
<dbReference type="SUPFAM" id="SSF56059">
    <property type="entry name" value="Glutathione synthetase ATP-binding domain-like"/>
    <property type="match status" value="1"/>
</dbReference>
<dbReference type="RefSeq" id="WP_168152239.1">
    <property type="nucleotide sequence ID" value="NZ_JAAWVT010000005.1"/>
</dbReference>
<organism evidence="7 8">
    <name type="scientific">Paeniglutamicibacter terrestris</name>
    <dbReference type="NCBI Taxonomy" id="2723403"/>
    <lineage>
        <taxon>Bacteria</taxon>
        <taxon>Bacillati</taxon>
        <taxon>Actinomycetota</taxon>
        <taxon>Actinomycetes</taxon>
        <taxon>Micrococcales</taxon>
        <taxon>Micrococcaceae</taxon>
        <taxon>Paeniglutamicibacter</taxon>
    </lineage>
</organism>
<dbReference type="HAMAP" id="MF_01928">
    <property type="entry name" value="PurK"/>
    <property type="match status" value="1"/>
</dbReference>
<dbReference type="GO" id="GO:0034028">
    <property type="term" value="F:5-(carboxyamino)imidazole ribonucleotide synthase activity"/>
    <property type="evidence" value="ECO:0007669"/>
    <property type="project" value="UniProtKB-EC"/>
</dbReference>